<protein>
    <submittedName>
        <fullName evidence="1">Uncharacterized protein</fullName>
    </submittedName>
</protein>
<accession>A0A5S4FMX1</accession>
<keyword evidence="2" id="KW-1185">Reference proteome</keyword>
<gene>
    <name evidence="1" type="ORF">ETD86_12985</name>
</gene>
<dbReference type="AlphaFoldDB" id="A0A5S4FMX1"/>
<evidence type="ECO:0000313" key="2">
    <source>
        <dbReference type="Proteomes" id="UP000309128"/>
    </source>
</evidence>
<dbReference type="EMBL" id="VCKY01000034">
    <property type="protein sequence ID" value="TMR22077.1"/>
    <property type="molecule type" value="Genomic_DNA"/>
</dbReference>
<proteinExistence type="predicted"/>
<reference evidence="1 2" key="1">
    <citation type="submission" date="2019-05" db="EMBL/GenBank/DDBJ databases">
        <title>Draft genome sequence of Nonomuraea turkmeniaca DSM 43926.</title>
        <authorList>
            <person name="Saricaoglu S."/>
            <person name="Isik K."/>
        </authorList>
    </citation>
    <scope>NUCLEOTIDE SEQUENCE [LARGE SCALE GENOMIC DNA]</scope>
    <source>
        <strain evidence="1 2">DSM 43926</strain>
    </source>
</reference>
<dbReference type="OrthoDB" id="3535154at2"/>
<comment type="caution">
    <text evidence="1">The sequence shown here is derived from an EMBL/GenBank/DDBJ whole genome shotgun (WGS) entry which is preliminary data.</text>
</comment>
<name>A0A5S4FMX1_9ACTN</name>
<dbReference type="RefSeq" id="WP_138666385.1">
    <property type="nucleotide sequence ID" value="NZ_VCKY01000034.1"/>
</dbReference>
<sequence length="205" mass="22156">MADTITAIVNADEVAVRAGLPLPLDATARAVIEEAIEDAYAEAAAHLRRPPLPETFTQKGVRADGRGGWLLNYDPVVEVLKVEPETIASDPAWEYSPPRYTITYRAGLDPATDPRYGRVLARYLKWAAANSPLVRRLAQTVPGSRLIASVNIEGQGVSYENAATGQDAAGAPPTLASLDEWVRPIVYQAPDLGPHPIETGMAWQF</sequence>
<organism evidence="1 2">
    <name type="scientific">Nonomuraea turkmeniaca</name>
    <dbReference type="NCBI Taxonomy" id="103838"/>
    <lineage>
        <taxon>Bacteria</taxon>
        <taxon>Bacillati</taxon>
        <taxon>Actinomycetota</taxon>
        <taxon>Actinomycetes</taxon>
        <taxon>Streptosporangiales</taxon>
        <taxon>Streptosporangiaceae</taxon>
        <taxon>Nonomuraea</taxon>
    </lineage>
</organism>
<evidence type="ECO:0000313" key="1">
    <source>
        <dbReference type="EMBL" id="TMR22077.1"/>
    </source>
</evidence>
<dbReference type="Proteomes" id="UP000309128">
    <property type="component" value="Unassembled WGS sequence"/>
</dbReference>